<reference evidence="3" key="1">
    <citation type="submission" date="2015-09" db="EMBL/GenBank/DDBJ databases">
        <authorList>
            <person name="Rodrigo-Torres L."/>
            <person name="Arahal D.R."/>
        </authorList>
    </citation>
    <scope>NUCLEOTIDE SEQUENCE [LARGE SCALE GENOMIC DNA]</scope>
    <source>
        <strain evidence="3">CECT 5091</strain>
    </source>
</reference>
<dbReference type="EC" id="4.1.1.2" evidence="2"/>
<dbReference type="Pfam" id="PF00190">
    <property type="entry name" value="Cupin_1"/>
    <property type="match status" value="1"/>
</dbReference>
<dbReference type="SUPFAM" id="SSF51182">
    <property type="entry name" value="RmlC-like cupins"/>
    <property type="match status" value="1"/>
</dbReference>
<dbReference type="AlphaFoldDB" id="A0A0P1IF11"/>
<gene>
    <name evidence="2" type="primary">oxdC</name>
    <name evidence="2" type="ORF">RUE5091_01563</name>
</gene>
<dbReference type="InterPro" id="IPR011051">
    <property type="entry name" value="RmlC_Cupin_sf"/>
</dbReference>
<evidence type="ECO:0000313" key="3">
    <source>
        <dbReference type="Proteomes" id="UP000051260"/>
    </source>
</evidence>
<organism evidence="2 3">
    <name type="scientific">Ruegeria denitrificans</name>
    <dbReference type="NCBI Taxonomy" id="1715692"/>
    <lineage>
        <taxon>Bacteria</taxon>
        <taxon>Pseudomonadati</taxon>
        <taxon>Pseudomonadota</taxon>
        <taxon>Alphaproteobacteria</taxon>
        <taxon>Rhodobacterales</taxon>
        <taxon>Roseobacteraceae</taxon>
        <taxon>Ruegeria</taxon>
    </lineage>
</organism>
<feature type="domain" description="Cupin type-1" evidence="1">
    <location>
        <begin position="2"/>
        <end position="59"/>
    </location>
</feature>
<sequence length="63" mass="6709">MNGSIGITIFGANGRFAKESLNKGDVGYIPQGYGHSIENVGEEKACILIAFNTGEYQAIDLSE</sequence>
<dbReference type="Proteomes" id="UP000051260">
    <property type="component" value="Unassembled WGS sequence"/>
</dbReference>
<keyword evidence="2" id="KW-0456">Lyase</keyword>
<dbReference type="Gene3D" id="2.60.120.10">
    <property type="entry name" value="Jelly Rolls"/>
    <property type="match status" value="1"/>
</dbReference>
<name>A0A0P1IF11_9RHOB</name>
<evidence type="ECO:0000259" key="1">
    <source>
        <dbReference type="Pfam" id="PF00190"/>
    </source>
</evidence>
<dbReference type="InterPro" id="IPR014710">
    <property type="entry name" value="RmlC-like_jellyroll"/>
</dbReference>
<dbReference type="EMBL" id="CYUD01000004">
    <property type="protein sequence ID" value="CUJ95610.1"/>
    <property type="molecule type" value="Genomic_DNA"/>
</dbReference>
<protein>
    <submittedName>
        <fullName evidence="2">Oxalate decarboxylase OxdC</fullName>
        <ecNumber evidence="2">4.1.1.2</ecNumber>
    </submittedName>
</protein>
<dbReference type="GO" id="GO:0046564">
    <property type="term" value="F:oxalate decarboxylase activity"/>
    <property type="evidence" value="ECO:0007669"/>
    <property type="project" value="UniProtKB-EC"/>
</dbReference>
<dbReference type="STRING" id="1715692.RUE5091_01563"/>
<dbReference type="InterPro" id="IPR006045">
    <property type="entry name" value="Cupin_1"/>
</dbReference>
<keyword evidence="3" id="KW-1185">Reference proteome</keyword>
<accession>A0A0P1IF11</accession>
<proteinExistence type="predicted"/>
<evidence type="ECO:0000313" key="2">
    <source>
        <dbReference type="EMBL" id="CUJ95610.1"/>
    </source>
</evidence>